<dbReference type="OrthoDB" id="955414at2"/>
<gene>
    <name evidence="2" type="ORF">ESB13_14720</name>
</gene>
<evidence type="ECO:0000256" key="1">
    <source>
        <dbReference type="SAM" id="SignalP"/>
    </source>
</evidence>
<accession>A0A4Q1D4G5</accession>
<evidence type="ECO:0008006" key="4">
    <source>
        <dbReference type="Google" id="ProtNLM"/>
    </source>
</evidence>
<evidence type="ECO:0000313" key="3">
    <source>
        <dbReference type="Proteomes" id="UP000290545"/>
    </source>
</evidence>
<dbReference type="RefSeq" id="WP_129004405.1">
    <property type="nucleotide sequence ID" value="NZ_SDHZ01000002.1"/>
</dbReference>
<feature type="chain" id="PRO_5020206044" description="Secretion system C-terminal sorting domain-containing protein" evidence="1">
    <location>
        <begin position="21"/>
        <end position="136"/>
    </location>
</feature>
<keyword evidence="3" id="KW-1185">Reference proteome</keyword>
<reference evidence="2 3" key="1">
    <citation type="submission" date="2019-01" db="EMBL/GenBank/DDBJ databases">
        <title>Filimonas sp. strain TTM-71.</title>
        <authorList>
            <person name="Chen W.-M."/>
        </authorList>
    </citation>
    <scope>NUCLEOTIDE SEQUENCE [LARGE SCALE GENOMIC DNA]</scope>
    <source>
        <strain evidence="2 3">TTM-71</strain>
    </source>
</reference>
<feature type="signal peptide" evidence="1">
    <location>
        <begin position="1"/>
        <end position="20"/>
    </location>
</feature>
<dbReference type="Proteomes" id="UP000290545">
    <property type="component" value="Unassembled WGS sequence"/>
</dbReference>
<name>A0A4Q1D4G5_9BACT</name>
<protein>
    <recommendedName>
        <fullName evidence="4">Secretion system C-terminal sorting domain-containing protein</fullName>
    </recommendedName>
</protein>
<dbReference type="AlphaFoldDB" id="A0A4Q1D4G5"/>
<keyword evidence="1" id="KW-0732">Signal</keyword>
<evidence type="ECO:0000313" key="2">
    <source>
        <dbReference type="EMBL" id="RXK83352.1"/>
    </source>
</evidence>
<dbReference type="EMBL" id="SDHZ01000002">
    <property type="protein sequence ID" value="RXK83352.1"/>
    <property type="molecule type" value="Genomic_DNA"/>
</dbReference>
<organism evidence="2 3">
    <name type="scientific">Filimonas effusa</name>
    <dbReference type="NCBI Taxonomy" id="2508721"/>
    <lineage>
        <taxon>Bacteria</taxon>
        <taxon>Pseudomonadati</taxon>
        <taxon>Bacteroidota</taxon>
        <taxon>Chitinophagia</taxon>
        <taxon>Chitinophagales</taxon>
        <taxon>Chitinophagaceae</taxon>
        <taxon>Filimonas</taxon>
    </lineage>
</organism>
<proteinExistence type="predicted"/>
<comment type="caution">
    <text evidence="2">The sequence shown here is derived from an EMBL/GenBank/DDBJ whole genome shotgun (WGS) entry which is preliminary data.</text>
</comment>
<sequence>MKQLVFSVMLLLGITTTVLAGTPNEKTENAAKAEKAGKLEKGIAFTAQVTQDSDDAFVLRVTNPEKKRLSIWITHSWSGIVADTTIRDANYGCRYSLDRAEDGKYVIVISSGKDRIVKEIEINTVTTISREVKVKE</sequence>